<dbReference type="Proteomes" id="UP000215145">
    <property type="component" value="Unassembled WGS sequence"/>
</dbReference>
<comment type="caution">
    <text evidence="3">The sequence shown here is derived from an EMBL/GenBank/DDBJ whole genome shotgun (WGS) entry which is preliminary data.</text>
</comment>
<proteinExistence type="predicted"/>
<evidence type="ECO:0000256" key="1">
    <source>
        <dbReference type="SAM" id="Phobius"/>
    </source>
</evidence>
<gene>
    <name evidence="3" type="ORF">CGZ75_10180</name>
</gene>
<dbReference type="SMART" id="SM00387">
    <property type="entry name" value="HATPase_c"/>
    <property type="match status" value="1"/>
</dbReference>
<dbReference type="PANTHER" id="PTHR34220">
    <property type="entry name" value="SENSOR HISTIDINE KINASE YPDA"/>
    <property type="match status" value="1"/>
</dbReference>
<dbReference type="OrthoDB" id="9809348at2"/>
<organism evidence="3 4">
    <name type="scientific">Paenibacillus herberti</name>
    <dbReference type="NCBI Taxonomy" id="1619309"/>
    <lineage>
        <taxon>Bacteria</taxon>
        <taxon>Bacillati</taxon>
        <taxon>Bacillota</taxon>
        <taxon>Bacilli</taxon>
        <taxon>Bacillales</taxon>
        <taxon>Paenibacillaceae</taxon>
        <taxon>Paenibacillus</taxon>
    </lineage>
</organism>
<feature type="transmembrane region" description="Helical" evidence="1">
    <location>
        <begin position="12"/>
        <end position="32"/>
    </location>
</feature>
<evidence type="ECO:0000259" key="2">
    <source>
        <dbReference type="SMART" id="SM00387"/>
    </source>
</evidence>
<dbReference type="InterPro" id="IPR003594">
    <property type="entry name" value="HATPase_dom"/>
</dbReference>
<dbReference type="RefSeq" id="WP_089524056.1">
    <property type="nucleotide sequence ID" value="NZ_NMUQ01000001.1"/>
</dbReference>
<dbReference type="InterPro" id="IPR050640">
    <property type="entry name" value="Bact_2-comp_sensor_kinase"/>
</dbReference>
<dbReference type="PANTHER" id="PTHR34220:SF7">
    <property type="entry name" value="SENSOR HISTIDINE KINASE YPDA"/>
    <property type="match status" value="1"/>
</dbReference>
<keyword evidence="1" id="KW-0812">Transmembrane</keyword>
<dbReference type="InterPro" id="IPR010559">
    <property type="entry name" value="Sig_transdc_His_kin_internal"/>
</dbReference>
<evidence type="ECO:0000313" key="4">
    <source>
        <dbReference type="Proteomes" id="UP000215145"/>
    </source>
</evidence>
<protein>
    <recommendedName>
        <fullName evidence="2">Histidine kinase/HSP90-like ATPase domain-containing protein</fullName>
    </recommendedName>
</protein>
<dbReference type="EMBL" id="NMUQ01000001">
    <property type="protein sequence ID" value="OXM16975.1"/>
    <property type="molecule type" value="Genomic_DNA"/>
</dbReference>
<dbReference type="Pfam" id="PF02518">
    <property type="entry name" value="HATPase_c"/>
    <property type="match status" value="1"/>
</dbReference>
<dbReference type="SUPFAM" id="SSF55874">
    <property type="entry name" value="ATPase domain of HSP90 chaperone/DNA topoisomerase II/histidine kinase"/>
    <property type="match status" value="1"/>
</dbReference>
<dbReference type="GO" id="GO:0000155">
    <property type="term" value="F:phosphorelay sensor kinase activity"/>
    <property type="evidence" value="ECO:0007669"/>
    <property type="project" value="InterPro"/>
</dbReference>
<name>A0A229P4X4_9BACL</name>
<sequence>MMKRQLSIKAKVTYAFIFLILLPTALLCGYFFDQTQKHLTQQTINTSKMVLSQLQSNVTSKINIVESVSDSIAYNSRLQSFLADPFQPGGDSINAYAREIVPLVKYGTYYNTVLIQYIRLDVSLYLTNYTIPEGFDSIWHDTYIQKEKWYQDFLRSGKNSLWYRSDSNSKQGSSAVKYTYIQKIHNTNGQYLGLTSIEVLQKDLYSFLSESPDGTDAFVFDPAKGLFLQQKKTDDSIKQERITNIRSDTGGSFQKNGEVVVYEPLTSLGTIIGIAVPKASVTSSQLLGTTMAIIGISALSLLLFYTVIKQVFRLIKRNILTMTESIESGFQPLPSPKRQDEFGVITEKFNILLSKINLLMKEGIQREVVHKDVQLKALQYQINPHFIYNTIDIFSARMELAGQYEVSEAFSDFGKILRYKIEGDSKFAMLGYEIDHLKRYVNLQQMKYGDRLQMNIQVPSSLNTCRMIKFILQPLVENSVKHGFGSRDTLTVIIEASLLENAALQIAVWDDGIGISADRLAEMNRMFDQQQQSGTWEHSEHIGLKNINERLCLFYGVQYRLVMESTEGRYTKATVTIPIQEEELRDV</sequence>
<accession>A0A229P4X4</accession>
<dbReference type="GO" id="GO:0016020">
    <property type="term" value="C:membrane"/>
    <property type="evidence" value="ECO:0007669"/>
    <property type="project" value="InterPro"/>
</dbReference>
<dbReference type="InterPro" id="IPR036890">
    <property type="entry name" value="HATPase_C_sf"/>
</dbReference>
<dbReference type="Gene3D" id="3.30.565.10">
    <property type="entry name" value="Histidine kinase-like ATPase, C-terminal domain"/>
    <property type="match status" value="1"/>
</dbReference>
<feature type="domain" description="Histidine kinase/HSP90-like ATPase" evidence="2">
    <location>
        <begin position="463"/>
        <end position="581"/>
    </location>
</feature>
<dbReference type="Pfam" id="PF06580">
    <property type="entry name" value="His_kinase"/>
    <property type="match status" value="1"/>
</dbReference>
<reference evidence="3 4" key="1">
    <citation type="submission" date="2017-07" db="EMBL/GenBank/DDBJ databases">
        <title>Paenibacillus herberti R33 genome sequencing and assembly.</title>
        <authorList>
            <person name="Su W."/>
        </authorList>
    </citation>
    <scope>NUCLEOTIDE SEQUENCE [LARGE SCALE GENOMIC DNA]</scope>
    <source>
        <strain evidence="3 4">R33</strain>
    </source>
</reference>
<keyword evidence="4" id="KW-1185">Reference proteome</keyword>
<dbReference type="AlphaFoldDB" id="A0A229P4X4"/>
<evidence type="ECO:0000313" key="3">
    <source>
        <dbReference type="EMBL" id="OXM16975.1"/>
    </source>
</evidence>
<feature type="transmembrane region" description="Helical" evidence="1">
    <location>
        <begin position="286"/>
        <end position="308"/>
    </location>
</feature>
<keyword evidence="1" id="KW-0472">Membrane</keyword>
<keyword evidence="1" id="KW-1133">Transmembrane helix</keyword>